<comment type="cofactor">
    <cofactor evidence="5">
        <name>Co(2+)</name>
        <dbReference type="ChEBI" id="CHEBI:48828"/>
    </cofactor>
    <cofactor evidence="5">
        <name>Zn(2+)</name>
        <dbReference type="ChEBI" id="CHEBI:29105"/>
    </cofactor>
    <cofactor evidence="5">
        <name>Mn(2+)</name>
        <dbReference type="ChEBI" id="CHEBI:29035"/>
    </cofactor>
    <cofactor evidence="5">
        <name>Fe(2+)</name>
        <dbReference type="ChEBI" id="CHEBI:29033"/>
    </cofactor>
    <text evidence="5">Binds 2 divalent metal cations per subunit. Has a high-affinity and a low affinity metal-binding site. The true nature of the physiological cofactor is under debate. The enzyme is active with cobalt, zinc, manganese or divalent iron ions. Most likely, methionine aminopeptidases function as mononuclear Fe(2+)-metalloproteases under physiological conditions, and the catalytically relevant metal-binding site has been assigned to the histidine-containing high-affinity site.</text>
</comment>
<dbReference type="InterPro" id="IPR000994">
    <property type="entry name" value="Pept_M24"/>
</dbReference>
<dbReference type="SUPFAM" id="SSF55920">
    <property type="entry name" value="Creatinase/aminopeptidase"/>
    <property type="match status" value="1"/>
</dbReference>
<accession>A0AA39KLV7</accession>
<evidence type="ECO:0000259" key="7">
    <source>
        <dbReference type="Pfam" id="PF00557"/>
    </source>
</evidence>
<keyword evidence="1 5" id="KW-0031">Aminopeptidase</keyword>
<feature type="binding site" evidence="5">
    <location>
        <position position="206"/>
    </location>
    <ligand>
        <name>a divalent metal cation</name>
        <dbReference type="ChEBI" id="CHEBI:60240"/>
        <label>2</label>
        <note>catalytic</note>
    </ligand>
</feature>
<dbReference type="EC" id="3.4.11.18" evidence="6"/>
<feature type="binding site" evidence="5">
    <location>
        <position position="301"/>
    </location>
    <ligand>
        <name>a divalent metal cation</name>
        <dbReference type="ChEBI" id="CHEBI:60240"/>
        <label>2</label>
        <note>catalytic</note>
    </ligand>
</feature>
<feature type="binding site" evidence="5">
    <location>
        <position position="332"/>
    </location>
    <ligand>
        <name>a divalent metal cation</name>
        <dbReference type="ChEBI" id="CHEBI:60240"/>
        <label>2</label>
        <note>catalytic</note>
    </ligand>
</feature>
<evidence type="ECO:0000313" key="9">
    <source>
        <dbReference type="Proteomes" id="UP001168990"/>
    </source>
</evidence>
<evidence type="ECO:0000256" key="4">
    <source>
        <dbReference type="ARBA" id="ARBA00022801"/>
    </source>
</evidence>
<name>A0AA39KLV7_9HYME</name>
<feature type="binding site" evidence="5">
    <location>
        <position position="206"/>
    </location>
    <ligand>
        <name>a divalent metal cation</name>
        <dbReference type="ChEBI" id="CHEBI:60240"/>
        <label>1</label>
    </ligand>
</feature>
<comment type="function">
    <text evidence="6">Cotranslationally removes the N-terminal methionine from nascent proteins. The N-terminal methionine is often cleaved when the second residue in the primary sequence is small and uncharged (Met-Ala-, Cys, Gly, Pro, Ser, Thr, or Val).</text>
</comment>
<keyword evidence="2 5" id="KW-0645">Protease</keyword>
<dbReference type="Gene3D" id="3.90.230.10">
    <property type="entry name" value="Creatinase/methionine aminopeptidase superfamily"/>
    <property type="match status" value="1"/>
</dbReference>
<dbReference type="PRINTS" id="PR00599">
    <property type="entry name" value="MAPEPTIDASE"/>
</dbReference>
<dbReference type="GO" id="GO:0070006">
    <property type="term" value="F:metalloaminopeptidase activity"/>
    <property type="evidence" value="ECO:0007669"/>
    <property type="project" value="UniProtKB-UniRule"/>
</dbReference>
<dbReference type="GO" id="GO:0004239">
    <property type="term" value="F:initiator methionyl aminopeptidase activity"/>
    <property type="evidence" value="ECO:0007669"/>
    <property type="project" value="UniProtKB-UniRule"/>
</dbReference>
<dbReference type="GO" id="GO:0006508">
    <property type="term" value="P:proteolysis"/>
    <property type="evidence" value="ECO:0007669"/>
    <property type="project" value="UniProtKB-KW"/>
</dbReference>
<evidence type="ECO:0000256" key="2">
    <source>
        <dbReference type="ARBA" id="ARBA00022670"/>
    </source>
</evidence>
<gene>
    <name evidence="8" type="ORF">PV328_004719</name>
</gene>
<feature type="binding site" evidence="5">
    <location>
        <position position="178"/>
    </location>
    <ligand>
        <name>substrate</name>
    </ligand>
</feature>
<protein>
    <recommendedName>
        <fullName evidence="6">Methionine aminopeptidase</fullName>
        <ecNumber evidence="6">3.4.11.18</ecNumber>
    </recommendedName>
</protein>
<dbReference type="PANTHER" id="PTHR43330:SF8">
    <property type="entry name" value="METHIONINE AMINOPEPTIDASE 1D, MITOCHONDRIAL"/>
    <property type="match status" value="1"/>
</dbReference>
<feature type="binding site" evidence="5">
    <location>
        <position position="332"/>
    </location>
    <ligand>
        <name>a divalent metal cation</name>
        <dbReference type="ChEBI" id="CHEBI:60240"/>
        <label>1</label>
    </ligand>
</feature>
<dbReference type="EMBL" id="JAQQBS010001422">
    <property type="protein sequence ID" value="KAK0166285.1"/>
    <property type="molecule type" value="Genomic_DNA"/>
</dbReference>
<dbReference type="NCBIfam" id="TIGR00500">
    <property type="entry name" value="met_pdase_I"/>
    <property type="match status" value="1"/>
</dbReference>
<keyword evidence="4 5" id="KW-0378">Hydrolase</keyword>
<feature type="binding site" evidence="5">
    <location>
        <position position="195"/>
    </location>
    <ligand>
        <name>a divalent metal cation</name>
        <dbReference type="ChEBI" id="CHEBI:60240"/>
        <label>1</label>
    </ligand>
</feature>
<organism evidence="8 9">
    <name type="scientific">Microctonus aethiopoides</name>
    <dbReference type="NCBI Taxonomy" id="144406"/>
    <lineage>
        <taxon>Eukaryota</taxon>
        <taxon>Metazoa</taxon>
        <taxon>Ecdysozoa</taxon>
        <taxon>Arthropoda</taxon>
        <taxon>Hexapoda</taxon>
        <taxon>Insecta</taxon>
        <taxon>Pterygota</taxon>
        <taxon>Neoptera</taxon>
        <taxon>Endopterygota</taxon>
        <taxon>Hymenoptera</taxon>
        <taxon>Apocrita</taxon>
        <taxon>Ichneumonoidea</taxon>
        <taxon>Braconidae</taxon>
        <taxon>Euphorinae</taxon>
        <taxon>Microctonus</taxon>
    </lineage>
</organism>
<comment type="catalytic activity">
    <reaction evidence="5 6">
        <text>Release of N-terminal amino acids, preferentially methionine, from peptides and arylamides.</text>
        <dbReference type="EC" id="3.4.11.18"/>
    </reaction>
</comment>
<dbReference type="PANTHER" id="PTHR43330">
    <property type="entry name" value="METHIONINE AMINOPEPTIDASE"/>
    <property type="match status" value="1"/>
</dbReference>
<dbReference type="Pfam" id="PF00557">
    <property type="entry name" value="Peptidase_M24"/>
    <property type="match status" value="1"/>
</dbReference>
<dbReference type="PROSITE" id="PS00680">
    <property type="entry name" value="MAP_1"/>
    <property type="match status" value="1"/>
</dbReference>
<evidence type="ECO:0000256" key="3">
    <source>
        <dbReference type="ARBA" id="ARBA00022723"/>
    </source>
</evidence>
<reference evidence="8" key="1">
    <citation type="journal article" date="2023" name="bioRxiv">
        <title>Scaffold-level genome assemblies of two parasitoid biocontrol wasps reveal the parthenogenesis mechanism and an associated novel virus.</title>
        <authorList>
            <person name="Inwood S."/>
            <person name="Skelly J."/>
            <person name="Guhlin J."/>
            <person name="Harrop T."/>
            <person name="Goldson S."/>
            <person name="Dearden P."/>
        </authorList>
    </citation>
    <scope>NUCLEOTIDE SEQUENCE</scope>
    <source>
        <strain evidence="8">Irish</strain>
        <tissue evidence="8">Whole body</tissue>
    </source>
</reference>
<dbReference type="InterPro" id="IPR001714">
    <property type="entry name" value="Pept_M24_MAP"/>
</dbReference>
<dbReference type="InterPro" id="IPR036005">
    <property type="entry name" value="Creatinase/aminopeptidase-like"/>
</dbReference>
<dbReference type="NCBIfam" id="NF008970">
    <property type="entry name" value="PRK12318.1"/>
    <property type="match status" value="1"/>
</dbReference>
<dbReference type="InterPro" id="IPR002467">
    <property type="entry name" value="Pept_M24A_MAP1"/>
</dbReference>
<evidence type="ECO:0000313" key="8">
    <source>
        <dbReference type="EMBL" id="KAK0166285.1"/>
    </source>
</evidence>
<proteinExistence type="inferred from homology"/>
<dbReference type="Proteomes" id="UP001168990">
    <property type="component" value="Unassembled WGS sequence"/>
</dbReference>
<keyword evidence="3 5" id="KW-0479">Metal-binding</keyword>
<feature type="binding site" evidence="5">
    <location>
        <position position="269"/>
    </location>
    <ligand>
        <name>a divalent metal cation</name>
        <dbReference type="ChEBI" id="CHEBI:60240"/>
        <label>2</label>
        <note>catalytic</note>
    </ligand>
</feature>
<sequence>MTNTFISQKVTIINVQTMLGKNLISNFSSSRIFFNEIFRNNAKILSCKCSNFTPPEQKIINNSFGKYQVIFPWLVSPRKKVPSYIPKPPYHETLFPEDTNDVIEIKNDNQIECMRESCQLAKTVLNNVGLFIKPGITTDYLDEQIHEIIINNGAYPSPLNYRNFPKSICTSVNNVACHGIPDNRPLQNGDILNVDVTVYLNGYHGDCSKMFVVGEIDSEAKRLINITKSCLNAAIKICKPNENFCNIGNVIEAIADKNNLSIVPAFVGHGIGQYFHGPPDIFHFANDYPGKMCPGMTFTIEPVLSQGGNEIEILDDGWTAVTTDDARTAQFEHTILITNQGCDILTY</sequence>
<evidence type="ECO:0000256" key="1">
    <source>
        <dbReference type="ARBA" id="ARBA00022438"/>
    </source>
</evidence>
<dbReference type="HAMAP" id="MF_01974">
    <property type="entry name" value="MetAP_1"/>
    <property type="match status" value="1"/>
</dbReference>
<evidence type="ECO:0000256" key="5">
    <source>
        <dbReference type="HAMAP-Rule" id="MF_03174"/>
    </source>
</evidence>
<comment type="similarity">
    <text evidence="5">Belongs to the peptidase M24A family. Methionine aminopeptidase type 1 subfamily.</text>
</comment>
<dbReference type="GO" id="GO:0046872">
    <property type="term" value="F:metal ion binding"/>
    <property type="evidence" value="ECO:0007669"/>
    <property type="project" value="UniProtKB-UniRule"/>
</dbReference>
<keyword evidence="9" id="KW-1185">Reference proteome</keyword>
<evidence type="ECO:0000256" key="6">
    <source>
        <dbReference type="RuleBase" id="RU003653"/>
    </source>
</evidence>
<dbReference type="AlphaFoldDB" id="A0AA39KLV7"/>
<dbReference type="CDD" id="cd01086">
    <property type="entry name" value="MetAP1"/>
    <property type="match status" value="1"/>
</dbReference>
<feature type="domain" description="Peptidase M24" evidence="7">
    <location>
        <begin position="112"/>
        <end position="339"/>
    </location>
</feature>
<comment type="caution">
    <text evidence="8">The sequence shown here is derived from an EMBL/GenBank/DDBJ whole genome shotgun (WGS) entry which is preliminary data.</text>
</comment>
<reference evidence="8" key="2">
    <citation type="submission" date="2023-03" db="EMBL/GenBank/DDBJ databases">
        <authorList>
            <person name="Inwood S.N."/>
            <person name="Skelly J.G."/>
            <person name="Guhlin J."/>
            <person name="Harrop T.W.R."/>
            <person name="Goldson S.G."/>
            <person name="Dearden P.K."/>
        </authorList>
    </citation>
    <scope>NUCLEOTIDE SEQUENCE</scope>
    <source>
        <strain evidence="8">Irish</strain>
        <tissue evidence="8">Whole body</tissue>
    </source>
</reference>
<feature type="binding site" evidence="5">
    <location>
        <position position="276"/>
    </location>
    <ligand>
        <name>substrate</name>
    </ligand>
</feature>